<feature type="transmembrane region" description="Helical" evidence="1">
    <location>
        <begin position="17"/>
        <end position="35"/>
    </location>
</feature>
<organism evidence="2 3">
    <name type="scientific">Roseovarius bejariae</name>
    <dbReference type="NCBI Taxonomy" id="2576383"/>
    <lineage>
        <taxon>Bacteria</taxon>
        <taxon>Pseudomonadati</taxon>
        <taxon>Pseudomonadota</taxon>
        <taxon>Alphaproteobacteria</taxon>
        <taxon>Rhodobacterales</taxon>
        <taxon>Roseobacteraceae</taxon>
        <taxon>Roseovarius</taxon>
    </lineage>
</organism>
<dbReference type="AlphaFoldDB" id="A0A844D0X0"/>
<name>A0A844D0X0_9RHOB</name>
<feature type="transmembrane region" description="Helical" evidence="1">
    <location>
        <begin position="99"/>
        <end position="117"/>
    </location>
</feature>
<keyword evidence="3" id="KW-1185">Reference proteome</keyword>
<feature type="transmembrane region" description="Helical" evidence="1">
    <location>
        <begin position="42"/>
        <end position="60"/>
    </location>
</feature>
<protein>
    <recommendedName>
        <fullName evidence="4">Transmembrane protein</fullName>
    </recommendedName>
</protein>
<evidence type="ECO:0008006" key="4">
    <source>
        <dbReference type="Google" id="ProtNLM"/>
    </source>
</evidence>
<dbReference type="EMBL" id="SZWE01000001">
    <property type="protein sequence ID" value="MRU14818.1"/>
    <property type="molecule type" value="Genomic_DNA"/>
</dbReference>
<accession>A0A844D0X0</accession>
<dbReference type="RefSeq" id="WP_154149579.1">
    <property type="nucleotide sequence ID" value="NZ_SZWE01000001.1"/>
</dbReference>
<proteinExistence type="predicted"/>
<comment type="caution">
    <text evidence="2">The sequence shown here is derived from an EMBL/GenBank/DDBJ whole genome shotgun (WGS) entry which is preliminary data.</text>
</comment>
<dbReference type="Proteomes" id="UP000564704">
    <property type="component" value="Unassembled WGS sequence"/>
</dbReference>
<keyword evidence="1" id="KW-0812">Transmembrane</keyword>
<sequence length="133" mass="15189">MSFSEAVATQGPLLRLWVGWMTLLMVATPLLLLIHRSCRRDGAVLLAAAIANISFMMWLYGQMGFVRLLGLPHVLIWTPLAVYMVRMLRHHHMPRLPRLASWTYLITIIISLVFDYIDVARWLLGERGPIPPA</sequence>
<feature type="transmembrane region" description="Helical" evidence="1">
    <location>
        <begin position="66"/>
        <end position="87"/>
    </location>
</feature>
<evidence type="ECO:0000313" key="2">
    <source>
        <dbReference type="EMBL" id="MRU14818.1"/>
    </source>
</evidence>
<reference evidence="2 3" key="1">
    <citation type="submission" date="2019-05" db="EMBL/GenBank/DDBJ databases">
        <title>Roseovarius bejariae sp. nov., a moderately halophylic bacterium isolated from a saline soil in Rambla Salada (Murcia).</title>
        <authorList>
            <person name="Castro D.J."/>
            <person name="Gomez-Altuve A."/>
            <person name="Reina J.C."/>
            <person name="Rodriguez M."/>
            <person name="Sampedro I."/>
            <person name="Llamas I."/>
            <person name="Martinez-Checa F."/>
        </authorList>
    </citation>
    <scope>NUCLEOTIDE SEQUENCE [LARGE SCALE GENOMIC DNA]</scope>
    <source>
        <strain evidence="2 3">A21</strain>
    </source>
</reference>
<dbReference type="OrthoDB" id="7859631at2"/>
<keyword evidence="1" id="KW-1133">Transmembrane helix</keyword>
<evidence type="ECO:0000256" key="1">
    <source>
        <dbReference type="SAM" id="Phobius"/>
    </source>
</evidence>
<gene>
    <name evidence="2" type="ORF">FDP25_05160</name>
</gene>
<keyword evidence="1" id="KW-0472">Membrane</keyword>
<evidence type="ECO:0000313" key="3">
    <source>
        <dbReference type="Proteomes" id="UP000564704"/>
    </source>
</evidence>